<dbReference type="GO" id="GO:0010181">
    <property type="term" value="F:FMN binding"/>
    <property type="evidence" value="ECO:0007669"/>
    <property type="project" value="InterPro"/>
</dbReference>
<evidence type="ECO:0000313" key="3">
    <source>
        <dbReference type="EMBL" id="EPR12332.1"/>
    </source>
</evidence>
<accession>U4R240</accession>
<protein>
    <submittedName>
        <fullName evidence="3">FMN-binding protein</fullName>
    </submittedName>
</protein>
<dbReference type="Proteomes" id="UP000016860">
    <property type="component" value="Unassembled WGS sequence"/>
</dbReference>
<evidence type="ECO:0000313" key="4">
    <source>
        <dbReference type="Proteomes" id="UP000016860"/>
    </source>
</evidence>
<sequence length="152" mass="16571">MSKIVKRKGRSKVWVIILIIVAVIVFGSVGGILVDAPGRREIGELSFAPIDFKNLRNGTYVGEYKGTKSHFRDTKVEVTISKGDISDIKILKGAVDKEGKPANLKGGQSMEDVFDNVIKFQTLQVDVISGATLTSKTHLKALENALEQAQET</sequence>
<keyword evidence="1" id="KW-0812">Transmembrane</keyword>
<dbReference type="EMBL" id="ATAY01000028">
    <property type="protein sequence ID" value="EPR12332.1"/>
    <property type="molecule type" value="Genomic_DNA"/>
</dbReference>
<proteinExistence type="predicted"/>
<dbReference type="RefSeq" id="WP_020815228.1">
    <property type="nucleotide sequence ID" value="NZ_ATAY01000028.1"/>
</dbReference>
<reference evidence="3 4" key="1">
    <citation type="journal article" date="2013" name="Genome Announc.">
        <title>Draft Genome Sequence of the Cellulolytic Bacterium Clostridium papyrosolvens C7 (ATCC 700395).</title>
        <authorList>
            <person name="Zepeda V."/>
            <person name="Dassa B."/>
            <person name="Borovok I."/>
            <person name="Lamed R."/>
            <person name="Bayer E.A."/>
            <person name="Cate J.H."/>
        </authorList>
    </citation>
    <scope>NUCLEOTIDE SEQUENCE [LARGE SCALE GENOMIC DNA]</scope>
    <source>
        <strain evidence="3 4">C7</strain>
    </source>
</reference>
<dbReference type="STRING" id="1330534.L323_08405"/>
<dbReference type="AlphaFoldDB" id="U4R240"/>
<dbReference type="InterPro" id="IPR007329">
    <property type="entry name" value="FMN-bd"/>
</dbReference>
<dbReference type="GO" id="GO:0016020">
    <property type="term" value="C:membrane"/>
    <property type="evidence" value="ECO:0007669"/>
    <property type="project" value="InterPro"/>
</dbReference>
<name>U4R240_9FIRM</name>
<dbReference type="SMART" id="SM00900">
    <property type="entry name" value="FMN_bind"/>
    <property type="match status" value="1"/>
</dbReference>
<dbReference type="OrthoDB" id="307864at2"/>
<keyword evidence="1" id="KW-0472">Membrane</keyword>
<gene>
    <name evidence="3" type="ORF">L323_08405</name>
</gene>
<evidence type="ECO:0000256" key="1">
    <source>
        <dbReference type="SAM" id="Phobius"/>
    </source>
</evidence>
<feature type="transmembrane region" description="Helical" evidence="1">
    <location>
        <begin position="12"/>
        <end position="34"/>
    </location>
</feature>
<dbReference type="Gene3D" id="3.90.1010.20">
    <property type="match status" value="1"/>
</dbReference>
<feature type="domain" description="FMN-binding" evidence="2">
    <location>
        <begin position="63"/>
        <end position="149"/>
    </location>
</feature>
<dbReference type="Pfam" id="PF04205">
    <property type="entry name" value="FMN_bind"/>
    <property type="match status" value="1"/>
</dbReference>
<evidence type="ECO:0000259" key="2">
    <source>
        <dbReference type="SMART" id="SM00900"/>
    </source>
</evidence>
<dbReference type="PATRIC" id="fig|1330534.3.peg.1675"/>
<keyword evidence="1" id="KW-1133">Transmembrane helix</keyword>
<comment type="caution">
    <text evidence="3">The sequence shown here is derived from an EMBL/GenBank/DDBJ whole genome shotgun (WGS) entry which is preliminary data.</text>
</comment>
<organism evidence="3 4">
    <name type="scientific">Ruminiclostridium papyrosolvens C7</name>
    <dbReference type="NCBI Taxonomy" id="1330534"/>
    <lineage>
        <taxon>Bacteria</taxon>
        <taxon>Bacillati</taxon>
        <taxon>Bacillota</taxon>
        <taxon>Clostridia</taxon>
        <taxon>Eubacteriales</taxon>
        <taxon>Oscillospiraceae</taxon>
        <taxon>Ruminiclostridium</taxon>
    </lineage>
</organism>